<proteinExistence type="predicted"/>
<organism evidence="1 2">
    <name type="scientific">Phaeosphaeria nodorum (strain SN15 / ATCC MYA-4574 / FGSC 10173)</name>
    <name type="common">Glume blotch fungus</name>
    <name type="synonym">Parastagonospora nodorum</name>
    <dbReference type="NCBI Taxonomy" id="321614"/>
    <lineage>
        <taxon>Eukaryota</taxon>
        <taxon>Fungi</taxon>
        <taxon>Dikarya</taxon>
        <taxon>Ascomycota</taxon>
        <taxon>Pezizomycotina</taxon>
        <taxon>Dothideomycetes</taxon>
        <taxon>Pleosporomycetidae</taxon>
        <taxon>Pleosporales</taxon>
        <taxon>Pleosporineae</taxon>
        <taxon>Phaeosphaeriaceae</taxon>
        <taxon>Parastagonospora</taxon>
    </lineage>
</organism>
<protein>
    <submittedName>
        <fullName evidence="1">Uncharacterized protein</fullName>
    </submittedName>
</protein>
<dbReference type="KEGG" id="pno:SNOG_12713"/>
<dbReference type="AlphaFoldDB" id="Q0U6A1"/>
<reference evidence="2" key="1">
    <citation type="journal article" date="2007" name="Plant Cell">
        <title>Dothideomycete-plant interactions illuminated by genome sequencing and EST analysis of the wheat pathogen Stagonospora nodorum.</title>
        <authorList>
            <person name="Hane J.K."/>
            <person name="Lowe R.G."/>
            <person name="Solomon P.S."/>
            <person name="Tan K.C."/>
            <person name="Schoch C.L."/>
            <person name="Spatafora J.W."/>
            <person name="Crous P.W."/>
            <person name="Kodira C."/>
            <person name="Birren B.W."/>
            <person name="Galagan J.E."/>
            <person name="Torriani S.F."/>
            <person name="McDonald B.A."/>
            <person name="Oliver R.P."/>
        </authorList>
    </citation>
    <scope>NUCLEOTIDE SEQUENCE [LARGE SCALE GENOMIC DNA]</scope>
    <source>
        <strain evidence="2">SN15 / ATCC MYA-4574 / FGSC 10173</strain>
    </source>
</reference>
<gene>
    <name evidence="1" type="ORF">SNOG_12713</name>
</gene>
<evidence type="ECO:0000313" key="2">
    <source>
        <dbReference type="Proteomes" id="UP000001055"/>
    </source>
</evidence>
<dbReference type="EMBL" id="CH445347">
    <property type="protein sequence ID" value="EAT80011.1"/>
    <property type="molecule type" value="Genomic_DNA"/>
</dbReference>
<dbReference type="RefSeq" id="XP_001802933.1">
    <property type="nucleotide sequence ID" value="XM_001802881.1"/>
</dbReference>
<evidence type="ECO:0000313" key="1">
    <source>
        <dbReference type="EMBL" id="EAT80011.1"/>
    </source>
</evidence>
<accession>Q0U6A1</accession>
<sequence>MFSGTDCPTSTIQHWTIDVRTALFSQSDERWFTRFEDLTPLLLPHPTSCPVRKREVCQNLPGHFMKKNQAAADMLLSPTRKAQGTTTTSFALRPWINKAATHVSPLIAS</sequence>
<dbReference type="GeneID" id="5979844"/>
<name>Q0U6A1_PHANO</name>
<dbReference type="Proteomes" id="UP000001055">
    <property type="component" value="Unassembled WGS sequence"/>
</dbReference>
<dbReference type="InParanoid" id="Q0U6A1"/>